<dbReference type="InterPro" id="IPR001258">
    <property type="entry name" value="NHL_repeat"/>
</dbReference>
<reference evidence="5 6" key="1">
    <citation type="submission" date="2019-05" db="EMBL/GenBank/DDBJ databases">
        <title>Flagellimonas sp. AsT0115, sp. nov., isolated from a marine red algae, Asparagopsis taxiformis.</title>
        <authorList>
            <person name="Kim J."/>
            <person name="Jeong S.E."/>
            <person name="Jeon C.O."/>
        </authorList>
    </citation>
    <scope>NUCLEOTIDE SEQUENCE [LARGE SCALE GENOMIC DNA]</scope>
    <source>
        <strain evidence="5 6">AsT0115</strain>
    </source>
</reference>
<evidence type="ECO:0000256" key="1">
    <source>
        <dbReference type="ARBA" id="ARBA00022737"/>
    </source>
</evidence>
<dbReference type="EMBL" id="VCNI01000004">
    <property type="protein sequence ID" value="TMU50669.1"/>
    <property type="molecule type" value="Genomic_DNA"/>
</dbReference>
<dbReference type="SUPFAM" id="SSF81296">
    <property type="entry name" value="E set domains"/>
    <property type="match status" value="1"/>
</dbReference>
<accession>A0ABY2WGV4</accession>
<dbReference type="InterPro" id="IPR013783">
    <property type="entry name" value="Ig-like_fold"/>
</dbReference>
<sequence>MRFGSTGYMSMKFEMKSNNKSNQTMKILRTRDSFLLLVLALSAMISYGSDDNGMDCPDPTNADCDQIGDDPQDDDPVVLEPTLLSVAPVTGPKHTEVVITGKNFGTDPDKVSVSFNGTPGEVLGVTDTEVTVRVPARAHTGPITMEVDGFDLTGPEFVYELTYTVETFAGTPGEPGFLDGKGTAAKFNQPWDLVKDSGGNIFVVDRNNHAIRKITPQGVVSTFMKEGGEDGGEQKRFDYPQGLAIDGDDNIYVADSGIDRIIMIDPDRVWTNIAGAGQEGYKDGTGTNAEFKNPAAILVGEDAGGSALYVSEDNHAIRRISLDDGQYTVSTYAGPAPEITEREGYVDGGLSEARFSFPSGMAKSGEGTILIADLANSRIRAIDQDAGTVGTFAGGEEGGYVNDVHRLDARFYGPSDVSVAGDGTVYVADADNSCIRRIDSEGHVTTIGIYDSFDYNDGPGAEAKFNYPMGVLHGEEGEIYVADTDNNVIRKIIID</sequence>
<evidence type="ECO:0000313" key="5">
    <source>
        <dbReference type="EMBL" id="TMU50669.1"/>
    </source>
</evidence>
<dbReference type="PANTHER" id="PTHR13833:SF71">
    <property type="entry name" value="NHL DOMAIN-CONTAINING PROTEIN"/>
    <property type="match status" value="1"/>
</dbReference>
<feature type="repeat" description="NHL" evidence="2">
    <location>
        <begin position="176"/>
        <end position="217"/>
    </location>
</feature>
<comment type="caution">
    <text evidence="5">The sequence shown here is derived from an EMBL/GenBank/DDBJ whole genome shotgun (WGS) entry which is preliminary data.</text>
</comment>
<dbReference type="PANTHER" id="PTHR13833">
    <property type="match status" value="1"/>
</dbReference>
<dbReference type="Proteomes" id="UP000751614">
    <property type="component" value="Unassembled WGS sequence"/>
</dbReference>
<dbReference type="CDD" id="cd00603">
    <property type="entry name" value="IPT_PCSR"/>
    <property type="match status" value="1"/>
</dbReference>
<dbReference type="Gene3D" id="2.120.10.30">
    <property type="entry name" value="TolB, C-terminal domain"/>
    <property type="match status" value="3"/>
</dbReference>
<proteinExistence type="predicted"/>
<protein>
    <recommendedName>
        <fullName evidence="4">IPT/TIG domain-containing protein</fullName>
    </recommendedName>
</protein>
<keyword evidence="1" id="KW-0677">Repeat</keyword>
<dbReference type="InterPro" id="IPR011042">
    <property type="entry name" value="6-blade_b-propeller_TolB-like"/>
</dbReference>
<dbReference type="Pfam" id="PF01436">
    <property type="entry name" value="NHL"/>
    <property type="match status" value="2"/>
</dbReference>
<gene>
    <name evidence="5" type="ORF">FGG15_17870</name>
</gene>
<organism evidence="5 6">
    <name type="scientific">Flagellimonas algicola</name>
    <dbReference type="NCBI Taxonomy" id="2583815"/>
    <lineage>
        <taxon>Bacteria</taxon>
        <taxon>Pseudomonadati</taxon>
        <taxon>Bacteroidota</taxon>
        <taxon>Flavobacteriia</taxon>
        <taxon>Flavobacteriales</taxon>
        <taxon>Flavobacteriaceae</taxon>
        <taxon>Flagellimonas</taxon>
    </lineage>
</organism>
<dbReference type="InterPro" id="IPR002909">
    <property type="entry name" value="IPT_dom"/>
</dbReference>
<evidence type="ECO:0000313" key="6">
    <source>
        <dbReference type="Proteomes" id="UP000751614"/>
    </source>
</evidence>
<feature type="repeat" description="NHL" evidence="2">
    <location>
        <begin position="231"/>
        <end position="267"/>
    </location>
</feature>
<evidence type="ECO:0000259" key="4">
    <source>
        <dbReference type="SMART" id="SM00429"/>
    </source>
</evidence>
<dbReference type="SMART" id="SM00429">
    <property type="entry name" value="IPT"/>
    <property type="match status" value="1"/>
</dbReference>
<dbReference type="InterPro" id="IPR014756">
    <property type="entry name" value="Ig_E-set"/>
</dbReference>
<dbReference type="Gene3D" id="2.60.40.10">
    <property type="entry name" value="Immunoglobulins"/>
    <property type="match status" value="1"/>
</dbReference>
<dbReference type="SUPFAM" id="SSF101898">
    <property type="entry name" value="NHL repeat"/>
    <property type="match status" value="1"/>
</dbReference>
<evidence type="ECO:0000256" key="2">
    <source>
        <dbReference type="PROSITE-ProRule" id="PRU00504"/>
    </source>
</evidence>
<evidence type="ECO:0000256" key="3">
    <source>
        <dbReference type="SAM" id="MobiDB-lite"/>
    </source>
</evidence>
<feature type="region of interest" description="Disordered" evidence="3">
    <location>
        <begin position="51"/>
        <end position="72"/>
    </location>
</feature>
<dbReference type="PROSITE" id="PS51125">
    <property type="entry name" value="NHL"/>
    <property type="match status" value="2"/>
</dbReference>
<dbReference type="Pfam" id="PF01833">
    <property type="entry name" value="TIG"/>
    <property type="match status" value="1"/>
</dbReference>
<name>A0ABY2WGV4_9FLAO</name>
<keyword evidence="6" id="KW-1185">Reference proteome</keyword>
<feature type="domain" description="IPT/TIG" evidence="4">
    <location>
        <begin position="80"/>
        <end position="164"/>
    </location>
</feature>